<dbReference type="Proteomes" id="UP000025061">
    <property type="component" value="Unassembled WGS sequence"/>
</dbReference>
<evidence type="ECO:0000313" key="4">
    <source>
        <dbReference type="Proteomes" id="UP000025061"/>
    </source>
</evidence>
<reference evidence="3 4" key="1">
    <citation type="submission" date="2013-04" db="EMBL/GenBank/DDBJ databases">
        <title>Hyphomonas hirschiana VP5 Genome Sequencing.</title>
        <authorList>
            <person name="Lai Q."/>
            <person name="Shao Z."/>
        </authorList>
    </citation>
    <scope>NUCLEOTIDE SEQUENCE [LARGE SCALE GENOMIC DNA]</scope>
    <source>
        <strain evidence="3 4">VP5</strain>
    </source>
</reference>
<accession>A0A059FH38</accession>
<dbReference type="AlphaFoldDB" id="A0A059FH38"/>
<feature type="region of interest" description="Disordered" evidence="1">
    <location>
        <begin position="85"/>
        <end position="108"/>
    </location>
</feature>
<keyword evidence="2" id="KW-1133">Transmembrane helix</keyword>
<keyword evidence="4" id="KW-1185">Reference proteome</keyword>
<dbReference type="OrthoDB" id="7616625at2"/>
<evidence type="ECO:0000256" key="1">
    <source>
        <dbReference type="SAM" id="MobiDB-lite"/>
    </source>
</evidence>
<evidence type="ECO:0000313" key="3">
    <source>
        <dbReference type="EMBL" id="KCZ89922.1"/>
    </source>
</evidence>
<dbReference type="EMBL" id="ARYI01000013">
    <property type="protein sequence ID" value="KCZ89922.1"/>
    <property type="molecule type" value="Genomic_DNA"/>
</dbReference>
<evidence type="ECO:0000256" key="2">
    <source>
        <dbReference type="SAM" id="Phobius"/>
    </source>
</evidence>
<feature type="transmembrane region" description="Helical" evidence="2">
    <location>
        <begin position="208"/>
        <end position="230"/>
    </location>
</feature>
<feature type="transmembrane region" description="Helical" evidence="2">
    <location>
        <begin position="242"/>
        <end position="261"/>
    </location>
</feature>
<sequence length="405" mass="43796">MTDERHLKEAQRAVALLGLEDEVSQDTSEARLPCPLHEDCIASGDNNLVLNWQRNSYACANTGESGPLRDLVRQLENLRSQVLAPAGRSAQPPETQDANSPPSGPIDAEFTEVTRASNAVLKTEPKVLQLRPEQKLPTPQEIQAEREDRLAALKAQQAEKRRGQSERMIIGALSLVFLLAGLGAAGLSGFANYQAFSSTVSDPMQGRIWGWAGVIAAIISFGGFTFVYWHGANRRFKEAARALIFAGVGAGASILGTEIYIRGNAEAAAAAVETASSNRDVLASQIADWRRQLEGIPPETRSVEGLEAYILEVERVGRTEQKPYRDAQNELGLARRRDELITQINAANAELLGQGSGNILLQAEQRASLPSWLFAALLELFSSQATSIGFVALLLLASGKRGAEE</sequence>
<keyword evidence="2" id="KW-0812">Transmembrane</keyword>
<feature type="compositionally biased region" description="Polar residues" evidence="1">
    <location>
        <begin position="92"/>
        <end position="101"/>
    </location>
</feature>
<feature type="transmembrane region" description="Helical" evidence="2">
    <location>
        <begin position="168"/>
        <end position="188"/>
    </location>
</feature>
<proteinExistence type="predicted"/>
<comment type="caution">
    <text evidence="3">The sequence shown here is derived from an EMBL/GenBank/DDBJ whole genome shotgun (WGS) entry which is preliminary data.</text>
</comment>
<name>A0A059FH38_9PROT</name>
<protein>
    <submittedName>
        <fullName evidence="3">Uncharacterized protein</fullName>
    </submittedName>
</protein>
<gene>
    <name evidence="3" type="ORF">HHI_13960</name>
</gene>
<organism evidence="3 4">
    <name type="scientific">Hyphomonas hirschiana VP5</name>
    <dbReference type="NCBI Taxonomy" id="1280951"/>
    <lineage>
        <taxon>Bacteria</taxon>
        <taxon>Pseudomonadati</taxon>
        <taxon>Pseudomonadota</taxon>
        <taxon>Alphaproteobacteria</taxon>
        <taxon>Hyphomonadales</taxon>
        <taxon>Hyphomonadaceae</taxon>
        <taxon>Hyphomonas</taxon>
    </lineage>
</organism>
<keyword evidence="2" id="KW-0472">Membrane</keyword>
<dbReference type="PATRIC" id="fig|1280951.3.peg.2812"/>
<dbReference type="RefSeq" id="WP_011648109.1">
    <property type="nucleotide sequence ID" value="NZ_ARYI01000013.1"/>
</dbReference>